<dbReference type="AlphaFoldDB" id="A0A135TSZ1"/>
<feature type="transmembrane region" description="Helical" evidence="1">
    <location>
        <begin position="12"/>
        <end position="31"/>
    </location>
</feature>
<keyword evidence="3" id="KW-1185">Reference proteome</keyword>
<gene>
    <name evidence="2" type="ORF">CNYM01_05220</name>
</gene>
<evidence type="ECO:0000256" key="1">
    <source>
        <dbReference type="SAM" id="Phobius"/>
    </source>
</evidence>
<dbReference type="EMBL" id="JEMN01001028">
    <property type="protein sequence ID" value="KXH51286.1"/>
    <property type="molecule type" value="Genomic_DNA"/>
</dbReference>
<sequence length="242" mass="26488">MAASNVRPLAIFTGYMVLAAGLTAKSIGIIRNQRRASLSRNGAVAAPAHRRALVVFSALAALSLATTWYHMFRFFEWSYSQWATTQASAGLDSTELRLGEWLHDTSLFKQAWASTLETGPRAWWSLQIFGFCANWSVILAAQDCVFILYSFRHSLRYPVVGNVDPLRHQPPQVLILAPWSTLAGIRTVASKQDLAGANVGRASVALESGVDDMGAGRSHAWGLRQRCKSQDCACDVIRTSCG</sequence>
<keyword evidence="1" id="KW-0812">Transmembrane</keyword>
<organism evidence="2 3">
    <name type="scientific">Colletotrichum nymphaeae SA-01</name>
    <dbReference type="NCBI Taxonomy" id="1460502"/>
    <lineage>
        <taxon>Eukaryota</taxon>
        <taxon>Fungi</taxon>
        <taxon>Dikarya</taxon>
        <taxon>Ascomycota</taxon>
        <taxon>Pezizomycotina</taxon>
        <taxon>Sordariomycetes</taxon>
        <taxon>Hypocreomycetidae</taxon>
        <taxon>Glomerellales</taxon>
        <taxon>Glomerellaceae</taxon>
        <taxon>Colletotrichum</taxon>
        <taxon>Colletotrichum acutatum species complex</taxon>
    </lineage>
</organism>
<dbReference type="Proteomes" id="UP000070054">
    <property type="component" value="Unassembled WGS sequence"/>
</dbReference>
<protein>
    <submittedName>
        <fullName evidence="2">Uncharacterized protein</fullName>
    </submittedName>
</protein>
<evidence type="ECO:0000313" key="3">
    <source>
        <dbReference type="Proteomes" id="UP000070054"/>
    </source>
</evidence>
<feature type="transmembrane region" description="Helical" evidence="1">
    <location>
        <begin position="52"/>
        <end position="72"/>
    </location>
</feature>
<evidence type="ECO:0000313" key="2">
    <source>
        <dbReference type="EMBL" id="KXH51286.1"/>
    </source>
</evidence>
<keyword evidence="1" id="KW-0472">Membrane</keyword>
<dbReference type="OrthoDB" id="2126185at2759"/>
<accession>A0A135TSZ1</accession>
<name>A0A135TSZ1_9PEZI</name>
<proteinExistence type="predicted"/>
<reference evidence="2 3" key="1">
    <citation type="submission" date="2014-02" db="EMBL/GenBank/DDBJ databases">
        <title>The genome sequence of Colletotrichum nymphaeae SA-01.</title>
        <authorList>
            <person name="Baroncelli R."/>
            <person name="Thon M.R."/>
        </authorList>
    </citation>
    <scope>NUCLEOTIDE SEQUENCE [LARGE SCALE GENOMIC DNA]</scope>
    <source>
        <strain evidence="2 3">SA-01</strain>
    </source>
</reference>
<comment type="caution">
    <text evidence="2">The sequence shown here is derived from an EMBL/GenBank/DDBJ whole genome shotgun (WGS) entry which is preliminary data.</text>
</comment>
<keyword evidence="1" id="KW-1133">Transmembrane helix</keyword>